<keyword evidence="1" id="KW-0732">Signal</keyword>
<evidence type="ECO:0000313" key="2">
    <source>
        <dbReference type="EMBL" id="KAF4449452.1"/>
    </source>
</evidence>
<accession>A0A8H4KDY9</accession>
<gene>
    <name evidence="2" type="ORF">F53441_7314</name>
</gene>
<sequence>MKWYTLVLATSSALVMASPIGPISSISPNGPCPDSKVDAILKGDMDASACCSYGKCKGDVVISVGE</sequence>
<feature type="signal peptide" evidence="1">
    <location>
        <begin position="1"/>
        <end position="17"/>
    </location>
</feature>
<comment type="caution">
    <text evidence="2">The sequence shown here is derived from an EMBL/GenBank/DDBJ whole genome shotgun (WGS) entry which is preliminary data.</text>
</comment>
<evidence type="ECO:0000256" key="1">
    <source>
        <dbReference type="SAM" id="SignalP"/>
    </source>
</evidence>
<dbReference type="OrthoDB" id="4863639at2759"/>
<proteinExistence type="predicted"/>
<name>A0A8H4KDY9_9HYPO</name>
<feature type="chain" id="PRO_5033988503" evidence="1">
    <location>
        <begin position="18"/>
        <end position="66"/>
    </location>
</feature>
<keyword evidence="3" id="KW-1185">Reference proteome</keyword>
<dbReference type="Proteomes" id="UP000605986">
    <property type="component" value="Unassembled WGS sequence"/>
</dbReference>
<dbReference type="EMBL" id="JAADJG010000286">
    <property type="protein sequence ID" value="KAF4449452.1"/>
    <property type="molecule type" value="Genomic_DNA"/>
</dbReference>
<protein>
    <submittedName>
        <fullName evidence="2">Uncharacterized protein</fullName>
    </submittedName>
</protein>
<reference evidence="2" key="1">
    <citation type="submission" date="2020-01" db="EMBL/GenBank/DDBJ databases">
        <title>Identification and distribution of gene clusters putatively required for synthesis of sphingolipid metabolism inhibitors in phylogenetically diverse species of the filamentous fungus Fusarium.</title>
        <authorList>
            <person name="Kim H.-S."/>
            <person name="Busman M."/>
            <person name="Brown D.W."/>
            <person name="Divon H."/>
            <person name="Uhlig S."/>
            <person name="Proctor R.H."/>
        </authorList>
    </citation>
    <scope>NUCLEOTIDE SEQUENCE</scope>
    <source>
        <strain evidence="2">NRRL 53441</strain>
    </source>
</reference>
<dbReference type="AlphaFoldDB" id="A0A8H4KDY9"/>
<organism evidence="2 3">
    <name type="scientific">Fusarium austroafricanum</name>
    <dbReference type="NCBI Taxonomy" id="2364996"/>
    <lineage>
        <taxon>Eukaryota</taxon>
        <taxon>Fungi</taxon>
        <taxon>Dikarya</taxon>
        <taxon>Ascomycota</taxon>
        <taxon>Pezizomycotina</taxon>
        <taxon>Sordariomycetes</taxon>
        <taxon>Hypocreomycetidae</taxon>
        <taxon>Hypocreales</taxon>
        <taxon>Nectriaceae</taxon>
        <taxon>Fusarium</taxon>
        <taxon>Fusarium concolor species complex</taxon>
    </lineage>
</organism>
<evidence type="ECO:0000313" key="3">
    <source>
        <dbReference type="Proteomes" id="UP000605986"/>
    </source>
</evidence>